<dbReference type="SUPFAM" id="SSF55729">
    <property type="entry name" value="Acyl-CoA N-acyltransferases (Nat)"/>
    <property type="match status" value="1"/>
</dbReference>
<dbReference type="OrthoDB" id="287246at2"/>
<dbReference type="InterPro" id="IPR000182">
    <property type="entry name" value="GNAT_dom"/>
</dbReference>
<sequence length="353" mass="41187">MGYSITQAQPSDDQEELISLINRNFDKNDSQWFDWSHRQNPFGQNYCWLAREEGAGKLIGSTGLLSRRMNYQGEPLYFGQAEAINIDPEHRSAQAAIKLQRALVSHLPETDFKFVYGMTETAAAVFQRCRYKKVGTFQHWVMPLRSEYKLKNKISNPLVRKGAATFVDLGLRLYSLESRTFLSPRLNTNFEAPFDERFHDLFTRHSQDLITVERTREFLEWRFCQEPTSRFQIMTLENREQELLGYIVYVIGETGRNGDHAAGIQDFFYKDESTLKTMLAAFIQQCRQIGMDSIVMNYFGRQEIGKLLSRFGFFQRKSATQVFVYQNPQFSDLQKDTILDPEHWHLTNAELLS</sequence>
<accession>A0A517PVY3</accession>
<name>A0A517PVY3_9PLAN</name>
<dbReference type="Pfam" id="PF13527">
    <property type="entry name" value="Acetyltransf_9"/>
    <property type="match status" value="1"/>
</dbReference>
<evidence type="ECO:0000313" key="3">
    <source>
        <dbReference type="Proteomes" id="UP000320421"/>
    </source>
</evidence>
<keyword evidence="3" id="KW-1185">Reference proteome</keyword>
<organism evidence="2 3">
    <name type="scientific">Gimesia chilikensis</name>
    <dbReference type="NCBI Taxonomy" id="2605989"/>
    <lineage>
        <taxon>Bacteria</taxon>
        <taxon>Pseudomonadati</taxon>
        <taxon>Planctomycetota</taxon>
        <taxon>Planctomycetia</taxon>
        <taxon>Planctomycetales</taxon>
        <taxon>Planctomycetaceae</taxon>
        <taxon>Gimesia</taxon>
    </lineage>
</organism>
<feature type="domain" description="N-acetyltransferase" evidence="1">
    <location>
        <begin position="3"/>
        <end position="155"/>
    </location>
</feature>
<dbReference type="Proteomes" id="UP000320421">
    <property type="component" value="Chromosome"/>
</dbReference>
<protein>
    <recommendedName>
        <fullName evidence="1">N-acetyltransferase domain-containing protein</fullName>
    </recommendedName>
</protein>
<evidence type="ECO:0000259" key="1">
    <source>
        <dbReference type="PROSITE" id="PS51186"/>
    </source>
</evidence>
<dbReference type="AlphaFoldDB" id="A0A517PVY3"/>
<dbReference type="PROSITE" id="PS51186">
    <property type="entry name" value="GNAT"/>
    <property type="match status" value="1"/>
</dbReference>
<reference evidence="2 3" key="1">
    <citation type="submission" date="2019-02" db="EMBL/GenBank/DDBJ databases">
        <title>Deep-cultivation of Planctomycetes and their phenomic and genomic characterization uncovers novel biology.</title>
        <authorList>
            <person name="Wiegand S."/>
            <person name="Jogler M."/>
            <person name="Boedeker C."/>
            <person name="Pinto D."/>
            <person name="Vollmers J."/>
            <person name="Rivas-Marin E."/>
            <person name="Kohn T."/>
            <person name="Peeters S.H."/>
            <person name="Heuer A."/>
            <person name="Rast P."/>
            <person name="Oberbeckmann S."/>
            <person name="Bunk B."/>
            <person name="Jeske O."/>
            <person name="Meyerdierks A."/>
            <person name="Storesund J.E."/>
            <person name="Kallscheuer N."/>
            <person name="Luecker S."/>
            <person name="Lage O.M."/>
            <person name="Pohl T."/>
            <person name="Merkel B.J."/>
            <person name="Hornburger P."/>
            <person name="Mueller R.-W."/>
            <person name="Bruemmer F."/>
            <person name="Labrenz M."/>
            <person name="Spormann A.M."/>
            <person name="Op den Camp H."/>
            <person name="Overmann J."/>
            <person name="Amann R."/>
            <person name="Jetten M.S.M."/>
            <person name="Mascher T."/>
            <person name="Medema M.H."/>
            <person name="Devos D.P."/>
            <person name="Kaster A.-K."/>
            <person name="Ovreas L."/>
            <person name="Rohde M."/>
            <person name="Galperin M.Y."/>
            <person name="Jogler C."/>
        </authorList>
    </citation>
    <scope>NUCLEOTIDE SEQUENCE [LARGE SCALE GENOMIC DNA]</scope>
    <source>
        <strain evidence="2 3">HG66A1</strain>
    </source>
</reference>
<gene>
    <name evidence="2" type="ORF">HG66A1_53550</name>
</gene>
<evidence type="ECO:0000313" key="2">
    <source>
        <dbReference type="EMBL" id="QDT23533.1"/>
    </source>
</evidence>
<dbReference type="GO" id="GO:0016747">
    <property type="term" value="F:acyltransferase activity, transferring groups other than amino-acyl groups"/>
    <property type="evidence" value="ECO:0007669"/>
    <property type="project" value="InterPro"/>
</dbReference>
<proteinExistence type="predicted"/>
<dbReference type="InterPro" id="IPR016181">
    <property type="entry name" value="Acyl_CoA_acyltransferase"/>
</dbReference>
<dbReference type="Gene3D" id="3.40.630.30">
    <property type="match status" value="1"/>
</dbReference>
<dbReference type="EMBL" id="CP036266">
    <property type="protein sequence ID" value="QDT23533.1"/>
    <property type="molecule type" value="Genomic_DNA"/>
</dbReference>
<dbReference type="RefSeq" id="WP_145191088.1">
    <property type="nucleotide sequence ID" value="NZ_CP036266.1"/>
</dbReference>